<evidence type="ECO:0000313" key="1">
    <source>
        <dbReference type="EMBL" id="MPM12262.1"/>
    </source>
</evidence>
<name>A0A644X7X4_9ZZZZ</name>
<comment type="caution">
    <text evidence="1">The sequence shown here is derived from an EMBL/GenBank/DDBJ whole genome shotgun (WGS) entry which is preliminary data.</text>
</comment>
<sequence>MKKAFSILVALVLIFLFASCKQPAAEETTQLPNPIVDVESSADFEPLGVSITAPEGAENVTYSIIAKVTAQINFTLDGRAYTYRAAKTTDDISGVYVTFDETQETFNLDAADFSVSVLVRTIGGGANGALATWSLDGAAYTLYSADASTIESMSDTALLCAYADLPFGACIG</sequence>
<reference evidence="1" key="1">
    <citation type="submission" date="2019-08" db="EMBL/GenBank/DDBJ databases">
        <authorList>
            <person name="Kucharzyk K."/>
            <person name="Murdoch R.W."/>
            <person name="Higgins S."/>
            <person name="Loffler F."/>
        </authorList>
    </citation>
    <scope>NUCLEOTIDE SEQUENCE</scope>
</reference>
<proteinExistence type="predicted"/>
<accession>A0A644X7X4</accession>
<organism evidence="1">
    <name type="scientific">bioreactor metagenome</name>
    <dbReference type="NCBI Taxonomy" id="1076179"/>
    <lineage>
        <taxon>unclassified sequences</taxon>
        <taxon>metagenomes</taxon>
        <taxon>ecological metagenomes</taxon>
    </lineage>
</organism>
<dbReference type="PROSITE" id="PS51257">
    <property type="entry name" value="PROKAR_LIPOPROTEIN"/>
    <property type="match status" value="1"/>
</dbReference>
<gene>
    <name evidence="1" type="ORF">SDC9_58614</name>
</gene>
<dbReference type="EMBL" id="VSSQ01001946">
    <property type="protein sequence ID" value="MPM12262.1"/>
    <property type="molecule type" value="Genomic_DNA"/>
</dbReference>
<dbReference type="AlphaFoldDB" id="A0A644X7X4"/>
<protein>
    <submittedName>
        <fullName evidence="1">Uncharacterized protein</fullName>
    </submittedName>
</protein>